<sequence>MWWTAPAVRGRLCVVADANGKAVQVLLIGGRAGVGKTSVAHEVSAQLQTLGVAHCHVEGDNLDAAYPKADDDPAGTRLTGANLAALWGNYAALGHHRLIYVNTVSVLEPDLIVRAVGGRAEVTAVLLTATDETIRTRLGVREVGSGLRAHLERSRSTAALLEERAPADTHCVGTDRRSVVEVAADVIGLSGWCGLPRP</sequence>
<dbReference type="InterPro" id="IPR027417">
    <property type="entry name" value="P-loop_NTPase"/>
</dbReference>
<keyword evidence="2" id="KW-1185">Reference proteome</keyword>
<evidence type="ECO:0000313" key="1">
    <source>
        <dbReference type="EMBL" id="ABS03670.1"/>
    </source>
</evidence>
<dbReference type="Proteomes" id="UP000001116">
    <property type="component" value="Chromosome"/>
</dbReference>
<dbReference type="KEGG" id="kra:Krad_2187"/>
<protein>
    <recommendedName>
        <fullName evidence="3">UDP-N-acetylglucosamine kinase</fullName>
    </recommendedName>
</protein>
<dbReference type="AlphaFoldDB" id="A6WA31"/>
<dbReference type="STRING" id="266940.Krad_2187"/>
<reference evidence="2" key="1">
    <citation type="journal article" date="2008" name="PLoS ONE">
        <title>Survival in nuclear waste, extreme resistance, and potential applications gleaned from the genome sequence of Kineococcus radiotolerans SRS30216.</title>
        <authorList>
            <person name="Bagwell C.E."/>
            <person name="Bhat S."/>
            <person name="Hawkins G.M."/>
            <person name="Smith B.W."/>
            <person name="Biswas T."/>
            <person name="Hoover T.R."/>
            <person name="Saunders E."/>
            <person name="Han C.S."/>
            <person name="Tsodikov O.V."/>
            <person name="Shimkets L.J."/>
        </authorList>
    </citation>
    <scope>NUCLEOTIDE SEQUENCE [LARGE SCALE GENOMIC DNA]</scope>
    <source>
        <strain evidence="2">ATCC BAA-149 / DSM 14245 / SRS30216</strain>
    </source>
</reference>
<gene>
    <name evidence="1" type="ordered locus">Krad_2187</name>
</gene>
<proteinExistence type="predicted"/>
<evidence type="ECO:0008006" key="3">
    <source>
        <dbReference type="Google" id="ProtNLM"/>
    </source>
</evidence>
<evidence type="ECO:0000313" key="2">
    <source>
        <dbReference type="Proteomes" id="UP000001116"/>
    </source>
</evidence>
<name>A6WA31_KINRD</name>
<accession>A6WA31</accession>
<dbReference type="SUPFAM" id="SSF52540">
    <property type="entry name" value="P-loop containing nucleoside triphosphate hydrolases"/>
    <property type="match status" value="1"/>
</dbReference>
<dbReference type="EMBL" id="CP000750">
    <property type="protein sequence ID" value="ABS03670.1"/>
    <property type="molecule type" value="Genomic_DNA"/>
</dbReference>
<dbReference type="HOGENOM" id="CLU_103816_0_0_11"/>
<dbReference type="eggNOG" id="COG3265">
    <property type="taxonomic scope" value="Bacteria"/>
</dbReference>
<organism evidence="1 2">
    <name type="scientific">Kineococcus radiotolerans (strain ATCC BAA-149 / DSM 14245 / SRS30216)</name>
    <dbReference type="NCBI Taxonomy" id="266940"/>
    <lineage>
        <taxon>Bacteria</taxon>
        <taxon>Bacillati</taxon>
        <taxon>Actinomycetota</taxon>
        <taxon>Actinomycetes</taxon>
        <taxon>Kineosporiales</taxon>
        <taxon>Kineosporiaceae</taxon>
        <taxon>Kineococcus</taxon>
    </lineage>
</organism>
<dbReference type="Gene3D" id="3.40.50.300">
    <property type="entry name" value="P-loop containing nucleotide triphosphate hydrolases"/>
    <property type="match status" value="1"/>
</dbReference>
<dbReference type="RefSeq" id="WP_011981191.1">
    <property type="nucleotide sequence ID" value="NC_009664.2"/>
</dbReference>